<dbReference type="EMBL" id="JAIWYP010000014">
    <property type="protein sequence ID" value="KAH3708000.1"/>
    <property type="molecule type" value="Genomic_DNA"/>
</dbReference>
<protein>
    <recommendedName>
        <fullName evidence="1">Reverse transcriptase domain-containing protein</fullName>
    </recommendedName>
</protein>
<dbReference type="InterPro" id="IPR000477">
    <property type="entry name" value="RT_dom"/>
</dbReference>
<accession>A0A9D3YV97</accession>
<name>A0A9D3YV97_DREPO</name>
<proteinExistence type="predicted"/>
<comment type="caution">
    <text evidence="2">The sequence shown here is derived from an EMBL/GenBank/DDBJ whole genome shotgun (WGS) entry which is preliminary data.</text>
</comment>
<evidence type="ECO:0000313" key="3">
    <source>
        <dbReference type="Proteomes" id="UP000828390"/>
    </source>
</evidence>
<gene>
    <name evidence="2" type="ORF">DPMN_067439</name>
</gene>
<evidence type="ECO:0000259" key="1">
    <source>
        <dbReference type="PROSITE" id="PS50878"/>
    </source>
</evidence>
<sequence>MTREAKLTVFLDFSKAFDTVPHEKLPSKLASYGIDGPLHTWLQDFLTNLHVTCKLY</sequence>
<dbReference type="AlphaFoldDB" id="A0A9D3YV97"/>
<reference evidence="2" key="1">
    <citation type="journal article" date="2019" name="bioRxiv">
        <title>The Genome of the Zebra Mussel, Dreissena polymorpha: A Resource for Invasive Species Research.</title>
        <authorList>
            <person name="McCartney M.A."/>
            <person name="Auch B."/>
            <person name="Kono T."/>
            <person name="Mallez S."/>
            <person name="Zhang Y."/>
            <person name="Obille A."/>
            <person name="Becker A."/>
            <person name="Abrahante J.E."/>
            <person name="Garbe J."/>
            <person name="Badalamenti J.P."/>
            <person name="Herman A."/>
            <person name="Mangelson H."/>
            <person name="Liachko I."/>
            <person name="Sullivan S."/>
            <person name="Sone E.D."/>
            <person name="Koren S."/>
            <person name="Silverstein K.A.T."/>
            <person name="Beckman K.B."/>
            <person name="Gohl D.M."/>
        </authorList>
    </citation>
    <scope>NUCLEOTIDE SEQUENCE</scope>
    <source>
        <strain evidence="2">Duluth1</strain>
        <tissue evidence="2">Whole animal</tissue>
    </source>
</reference>
<keyword evidence="3" id="KW-1185">Reference proteome</keyword>
<evidence type="ECO:0000313" key="2">
    <source>
        <dbReference type="EMBL" id="KAH3708000.1"/>
    </source>
</evidence>
<dbReference type="PROSITE" id="PS50878">
    <property type="entry name" value="RT_POL"/>
    <property type="match status" value="1"/>
</dbReference>
<organism evidence="2 3">
    <name type="scientific">Dreissena polymorpha</name>
    <name type="common">Zebra mussel</name>
    <name type="synonym">Mytilus polymorpha</name>
    <dbReference type="NCBI Taxonomy" id="45954"/>
    <lineage>
        <taxon>Eukaryota</taxon>
        <taxon>Metazoa</taxon>
        <taxon>Spiralia</taxon>
        <taxon>Lophotrochozoa</taxon>
        <taxon>Mollusca</taxon>
        <taxon>Bivalvia</taxon>
        <taxon>Autobranchia</taxon>
        <taxon>Heteroconchia</taxon>
        <taxon>Euheterodonta</taxon>
        <taxon>Imparidentia</taxon>
        <taxon>Neoheterodontei</taxon>
        <taxon>Myida</taxon>
        <taxon>Dreissenoidea</taxon>
        <taxon>Dreissenidae</taxon>
        <taxon>Dreissena</taxon>
    </lineage>
</organism>
<reference evidence="2" key="2">
    <citation type="submission" date="2020-11" db="EMBL/GenBank/DDBJ databases">
        <authorList>
            <person name="McCartney M.A."/>
            <person name="Auch B."/>
            <person name="Kono T."/>
            <person name="Mallez S."/>
            <person name="Becker A."/>
            <person name="Gohl D.M."/>
            <person name="Silverstein K.A.T."/>
            <person name="Koren S."/>
            <person name="Bechman K.B."/>
            <person name="Herman A."/>
            <person name="Abrahante J.E."/>
            <person name="Garbe J."/>
        </authorList>
    </citation>
    <scope>NUCLEOTIDE SEQUENCE</scope>
    <source>
        <strain evidence="2">Duluth1</strain>
        <tissue evidence="2">Whole animal</tissue>
    </source>
</reference>
<dbReference type="Proteomes" id="UP000828390">
    <property type="component" value="Unassembled WGS sequence"/>
</dbReference>
<feature type="domain" description="Reverse transcriptase" evidence="1">
    <location>
        <begin position="1"/>
        <end position="56"/>
    </location>
</feature>